<keyword evidence="2" id="KW-0812">Transmembrane</keyword>
<protein>
    <recommendedName>
        <fullName evidence="5">Conjugal transfer protein TrbI</fullName>
    </recommendedName>
</protein>
<feature type="compositionally biased region" description="Polar residues" evidence="1">
    <location>
        <begin position="196"/>
        <end position="207"/>
    </location>
</feature>
<reference evidence="3 4" key="1">
    <citation type="submission" date="2019-06" db="EMBL/GenBank/DDBJ databases">
        <title>Vibrio cholerae phylogeny based on whole-genome sequencing reveals genetic diversity and population strucutre.</title>
        <authorList>
            <person name="Zhiqiu Y."/>
            <person name="Bin L."/>
            <person name="Lingyan J."/>
        </authorList>
    </citation>
    <scope>NUCLEOTIDE SEQUENCE [LARGE SCALE GENOMIC DNA]</scope>
    <source>
        <strain evidence="3 4">N2814</strain>
    </source>
</reference>
<feature type="compositionally biased region" description="Polar residues" evidence="1">
    <location>
        <begin position="1"/>
        <end position="25"/>
    </location>
</feature>
<accession>A0ABD7SRB9</accession>
<dbReference type="Proteomes" id="UP000323819">
    <property type="component" value="Unassembled WGS sequence"/>
</dbReference>
<evidence type="ECO:0000256" key="1">
    <source>
        <dbReference type="SAM" id="MobiDB-lite"/>
    </source>
</evidence>
<comment type="caution">
    <text evidence="3">The sequence shown here is derived from an EMBL/GenBank/DDBJ whole genome shotgun (WGS) entry which is preliminary data.</text>
</comment>
<feature type="compositionally biased region" description="Basic and acidic residues" evidence="1">
    <location>
        <begin position="155"/>
        <end position="168"/>
    </location>
</feature>
<dbReference type="AlphaFoldDB" id="A0ABD7SRB9"/>
<gene>
    <name evidence="3" type="ORF">FXF03_02030</name>
</gene>
<feature type="region of interest" description="Disordered" evidence="1">
    <location>
        <begin position="133"/>
        <end position="210"/>
    </location>
</feature>
<organism evidence="3 4">
    <name type="scientific">Vibrio cholerae</name>
    <dbReference type="NCBI Taxonomy" id="666"/>
    <lineage>
        <taxon>Bacteria</taxon>
        <taxon>Pseudomonadati</taxon>
        <taxon>Pseudomonadota</taxon>
        <taxon>Gammaproteobacteria</taxon>
        <taxon>Vibrionales</taxon>
        <taxon>Vibrionaceae</taxon>
        <taxon>Vibrio</taxon>
    </lineage>
</organism>
<name>A0ABD7SRB9_VIBCL</name>
<keyword evidence="2" id="KW-0472">Membrane</keyword>
<dbReference type="RefSeq" id="WP_148521522.1">
    <property type="nucleotide sequence ID" value="NZ_VSIJ01000005.1"/>
</dbReference>
<feature type="compositionally biased region" description="Polar residues" evidence="1">
    <location>
        <begin position="133"/>
        <end position="150"/>
    </location>
</feature>
<feature type="transmembrane region" description="Helical" evidence="2">
    <location>
        <begin position="49"/>
        <end position="69"/>
    </location>
</feature>
<keyword evidence="2" id="KW-1133">Transmembrane helix</keyword>
<dbReference type="EMBL" id="VSIJ01000005">
    <property type="protein sequence ID" value="TXX67379.1"/>
    <property type="molecule type" value="Genomic_DNA"/>
</dbReference>
<feature type="compositionally biased region" description="Polar residues" evidence="1">
    <location>
        <begin position="224"/>
        <end position="243"/>
    </location>
</feature>
<evidence type="ECO:0008006" key="5">
    <source>
        <dbReference type="Google" id="ProtNLM"/>
    </source>
</evidence>
<proteinExistence type="predicted"/>
<evidence type="ECO:0000256" key="2">
    <source>
        <dbReference type="SAM" id="Phobius"/>
    </source>
</evidence>
<feature type="region of interest" description="Disordered" evidence="1">
    <location>
        <begin position="224"/>
        <end position="280"/>
    </location>
</feature>
<evidence type="ECO:0000313" key="3">
    <source>
        <dbReference type="EMBL" id="TXX67379.1"/>
    </source>
</evidence>
<feature type="region of interest" description="Disordered" evidence="1">
    <location>
        <begin position="1"/>
        <end position="43"/>
    </location>
</feature>
<feature type="compositionally biased region" description="Basic and acidic residues" evidence="1">
    <location>
        <begin position="267"/>
        <end position="280"/>
    </location>
</feature>
<sequence>MQSVENMNTPETDVGSGNSAKNTGSSEKKEPKRNKAGHPELTKRQKAHIGIGLGVTIPLILVIIFNSFGTDEPEIDTTKGSVVSTIETKPGKVSPEQKARIETAIVKERQSLDTSDNSPVAVGIFDIALKNNNPISSQSETPLVSANNGISVEKPVTEEKQQTSKTEESEQTNEINDSSQKDQEPKANRFSGVDNIRNQQTDNTRVQTDYKKKFDAFKRISESNKLSASTSKNQNTQSHQMFDTNDARVTKNKSSSPTVAINDENPNLDKGKTNSKEQQGEGRGFFTGDIILAKTRNGLRSTHDSQFLSVDIIHGPLKGARMVFKPQVSYDTYVFESQEVQLGKNRAPVKAIIVTPDANVENGYRTDVDYHTLYKLGMLWVYGASKGAATLVNNFSNSVSKDDNTTVITSDYGTKEIVIAAAGGVADASAEIIKKETTKPPTVTVVKGDTVGIMFIEAFNPEWLMVVDDSEYSL</sequence>
<evidence type="ECO:0000313" key="4">
    <source>
        <dbReference type="Proteomes" id="UP000323819"/>
    </source>
</evidence>